<protein>
    <recommendedName>
        <fullName evidence="4">Laminin domain protein</fullName>
    </recommendedName>
</protein>
<evidence type="ECO:0000256" key="1">
    <source>
        <dbReference type="SAM" id="MobiDB-lite"/>
    </source>
</evidence>
<comment type="caution">
    <text evidence="2">The sequence shown here is derived from an EMBL/GenBank/DDBJ whole genome shotgun (WGS) entry which is preliminary data.</text>
</comment>
<accession>A0A8H3D0H3</accession>
<proteinExistence type="predicted"/>
<evidence type="ECO:0008006" key="4">
    <source>
        <dbReference type="Google" id="ProtNLM"/>
    </source>
</evidence>
<feature type="region of interest" description="Disordered" evidence="1">
    <location>
        <begin position="186"/>
        <end position="222"/>
    </location>
</feature>
<sequence>MSYYPAGQVCTPPDLPQYLRNVYDLKTIVGVPSNEEIIQIHAVIRVANQVINIPGIHDAVLHARLSEHLFDAQMAKYRSIYPCSIFPSNITYTPPLLPAHLSVRLQPVTITPSNEQIIGVQDAIRIYQKCAEIPSMFDPQLHADLSQHLFDIQMAKYIQRCSLSPTNNLPPSSAVGSNKFIHETESLEEGNNIATNNAGIGGEVSEHNGRTQADQDSGTRNAMERANQLAEQANQLAERSNWLVEQSNQLLRQFGNPMEKLDDALRKMSKVLVGIQHAIVRNHKGNTINALDCLINEDGETPGASCTMDETTISWISACYTGELDCHLPVVIDGTTRDLYIDNLRLGEFLYFYGIGKGLCESETSIKLKAG</sequence>
<reference evidence="2" key="1">
    <citation type="submission" date="2021-01" db="EMBL/GenBank/DDBJ databases">
        <authorList>
            <person name="Kaushik A."/>
        </authorList>
    </citation>
    <scope>NUCLEOTIDE SEQUENCE</scope>
    <source>
        <strain evidence="2">AG4-RS23</strain>
    </source>
</reference>
<dbReference type="AlphaFoldDB" id="A0A8H3D0H3"/>
<organism evidence="2 3">
    <name type="scientific">Rhizoctonia solani</name>
    <dbReference type="NCBI Taxonomy" id="456999"/>
    <lineage>
        <taxon>Eukaryota</taxon>
        <taxon>Fungi</taxon>
        <taxon>Dikarya</taxon>
        <taxon>Basidiomycota</taxon>
        <taxon>Agaricomycotina</taxon>
        <taxon>Agaricomycetes</taxon>
        <taxon>Cantharellales</taxon>
        <taxon>Ceratobasidiaceae</taxon>
        <taxon>Rhizoctonia</taxon>
    </lineage>
</organism>
<name>A0A8H3D0H3_9AGAM</name>
<dbReference type="Proteomes" id="UP000663861">
    <property type="component" value="Unassembled WGS sequence"/>
</dbReference>
<evidence type="ECO:0000313" key="3">
    <source>
        <dbReference type="Proteomes" id="UP000663861"/>
    </source>
</evidence>
<gene>
    <name evidence="2" type="ORF">RDB_LOCUS132447</name>
</gene>
<evidence type="ECO:0000313" key="2">
    <source>
        <dbReference type="EMBL" id="CAE6507809.1"/>
    </source>
</evidence>
<dbReference type="EMBL" id="CAJMWY010003804">
    <property type="protein sequence ID" value="CAE6507809.1"/>
    <property type="molecule type" value="Genomic_DNA"/>
</dbReference>
<feature type="compositionally biased region" description="Polar residues" evidence="1">
    <location>
        <begin position="210"/>
        <end position="220"/>
    </location>
</feature>